<evidence type="ECO:0000256" key="7">
    <source>
        <dbReference type="ARBA" id="ARBA00023136"/>
    </source>
</evidence>
<dbReference type="Gene3D" id="1.20.1530.20">
    <property type="match status" value="1"/>
</dbReference>
<name>A0ABY8LTV7_9BACT</name>
<feature type="transmembrane region" description="Helical" evidence="8">
    <location>
        <begin position="340"/>
        <end position="358"/>
    </location>
</feature>
<comment type="subcellular location">
    <subcellularLocation>
        <location evidence="1">Cell membrane</location>
        <topology evidence="1">Multi-pass membrane protein</topology>
    </subcellularLocation>
</comment>
<feature type="transmembrane region" description="Helical" evidence="8">
    <location>
        <begin position="307"/>
        <end position="328"/>
    </location>
</feature>
<sequence>MDLLSQLKLTLSNQGLWGAIIASIGIIALGYGLTKFKLLKQEGKGIINQIVLLIALPALAFSGFMNTITIDSLIEQSIILAISFAFYILLNAIALLWVKFGTVALAKTKLAKKIGGENVTESKALVIWMMLIFGSTTFFGQPIIQAVYGNTGILAANIWNIPYRIFLYSLCFMLMARLKFNKENFTKSIKTALLNPIVIATFLGLIFWLSQLIPGGTWKVNETKYVGWFELKTTLPAIHKIFQTLGSLASPLIWITIGMTLAATPLKQAVSSVQVWLFCFAKLIVIPAIMFLVMLPFVKYGKVTPGVAGAMVIYAAVPPATVVIAYSMKYKMQETYSAQCSALSTLLAIIIMPIWILICGAAF</sequence>
<evidence type="ECO:0000313" key="9">
    <source>
        <dbReference type="EMBL" id="WGI36668.1"/>
    </source>
</evidence>
<feature type="transmembrane region" description="Helical" evidence="8">
    <location>
        <begin position="15"/>
        <end position="34"/>
    </location>
</feature>
<evidence type="ECO:0000256" key="8">
    <source>
        <dbReference type="SAM" id="Phobius"/>
    </source>
</evidence>
<feature type="transmembrane region" description="Helical" evidence="8">
    <location>
        <begin position="275"/>
        <end position="295"/>
    </location>
</feature>
<keyword evidence="5 8" id="KW-0812">Transmembrane</keyword>
<dbReference type="EMBL" id="CP122979">
    <property type="protein sequence ID" value="WGI36668.1"/>
    <property type="molecule type" value="Genomic_DNA"/>
</dbReference>
<keyword evidence="3" id="KW-0813">Transport</keyword>
<proteinExistence type="inferred from homology"/>
<evidence type="ECO:0000256" key="6">
    <source>
        <dbReference type="ARBA" id="ARBA00022989"/>
    </source>
</evidence>
<evidence type="ECO:0000256" key="4">
    <source>
        <dbReference type="ARBA" id="ARBA00022475"/>
    </source>
</evidence>
<feature type="transmembrane region" description="Helical" evidence="8">
    <location>
        <begin position="125"/>
        <end position="149"/>
    </location>
</feature>
<dbReference type="PANTHER" id="PTHR36838:SF1">
    <property type="entry name" value="SLR1864 PROTEIN"/>
    <property type="match status" value="1"/>
</dbReference>
<organism evidence="9 10">
    <name type="scientific">Mesomycoplasma lagogenitalium</name>
    <dbReference type="NCBI Taxonomy" id="171286"/>
    <lineage>
        <taxon>Bacteria</taxon>
        <taxon>Bacillati</taxon>
        <taxon>Mycoplasmatota</taxon>
        <taxon>Mycoplasmoidales</taxon>
        <taxon>Metamycoplasmataceae</taxon>
        <taxon>Mesomycoplasma</taxon>
    </lineage>
</organism>
<protein>
    <submittedName>
        <fullName evidence="9">AEC family transporter</fullName>
    </submittedName>
</protein>
<dbReference type="Pfam" id="PF03547">
    <property type="entry name" value="Mem_trans"/>
    <property type="match status" value="1"/>
</dbReference>
<feature type="transmembrane region" description="Helical" evidence="8">
    <location>
        <begin position="77"/>
        <end position="105"/>
    </location>
</feature>
<comment type="similarity">
    <text evidence="2">Belongs to the auxin efflux carrier (TC 2.A.69) family.</text>
</comment>
<dbReference type="RefSeq" id="WP_280101969.1">
    <property type="nucleotide sequence ID" value="NZ_CP122979.1"/>
</dbReference>
<evidence type="ECO:0000256" key="1">
    <source>
        <dbReference type="ARBA" id="ARBA00004651"/>
    </source>
</evidence>
<evidence type="ECO:0000256" key="3">
    <source>
        <dbReference type="ARBA" id="ARBA00022448"/>
    </source>
</evidence>
<dbReference type="PANTHER" id="PTHR36838">
    <property type="entry name" value="AUXIN EFFLUX CARRIER FAMILY PROTEIN"/>
    <property type="match status" value="1"/>
</dbReference>
<feature type="transmembrane region" description="Helical" evidence="8">
    <location>
        <begin position="161"/>
        <end position="180"/>
    </location>
</feature>
<keyword evidence="10" id="KW-1185">Reference proteome</keyword>
<gene>
    <name evidence="9" type="ORF">QEG99_00060</name>
</gene>
<keyword evidence="7 8" id="KW-0472">Membrane</keyword>
<dbReference type="InterPro" id="IPR038770">
    <property type="entry name" value="Na+/solute_symporter_sf"/>
</dbReference>
<keyword evidence="4" id="KW-1003">Cell membrane</keyword>
<evidence type="ECO:0000256" key="2">
    <source>
        <dbReference type="ARBA" id="ARBA00010145"/>
    </source>
</evidence>
<keyword evidence="6 8" id="KW-1133">Transmembrane helix</keyword>
<reference evidence="9" key="1">
    <citation type="submission" date="2023-04" db="EMBL/GenBank/DDBJ databases">
        <title>Completed genome of Mycoplasma lagogenitalium type strain 12MS.</title>
        <authorList>
            <person name="Spergser J."/>
        </authorList>
    </citation>
    <scope>NUCLEOTIDE SEQUENCE</scope>
    <source>
        <strain evidence="9">12MS</strain>
    </source>
</reference>
<accession>A0ABY8LTV7</accession>
<feature type="transmembrane region" description="Helical" evidence="8">
    <location>
        <begin position="192"/>
        <end position="213"/>
    </location>
</feature>
<feature type="transmembrane region" description="Helical" evidence="8">
    <location>
        <begin position="46"/>
        <end position="65"/>
    </location>
</feature>
<dbReference type="InterPro" id="IPR004776">
    <property type="entry name" value="Mem_transp_PIN-like"/>
</dbReference>
<dbReference type="Proteomes" id="UP001179842">
    <property type="component" value="Chromosome"/>
</dbReference>
<evidence type="ECO:0000313" key="10">
    <source>
        <dbReference type="Proteomes" id="UP001179842"/>
    </source>
</evidence>
<feature type="transmembrane region" description="Helical" evidence="8">
    <location>
        <begin position="241"/>
        <end position="263"/>
    </location>
</feature>
<evidence type="ECO:0000256" key="5">
    <source>
        <dbReference type="ARBA" id="ARBA00022692"/>
    </source>
</evidence>